<feature type="domain" description="UPF0313" evidence="2">
    <location>
        <begin position="2"/>
        <end position="119"/>
    </location>
</feature>
<dbReference type="PANTHER" id="PTHR32331">
    <property type="entry name" value="UPF0313 PROTEIN YGIQ"/>
    <property type="match status" value="1"/>
</dbReference>
<dbReference type="Proteomes" id="UP000041314">
    <property type="component" value="Unassembled WGS sequence"/>
</dbReference>
<sequence length="128" mass="14593">MQNFYPSPLANSTTMYYTGKNPLGKIGYKSEDVVVPKGDRQRRLHKALLRYHDPANWPLIRQALEAMGKKHLIGGRRECLVPAPTIEEMREARRQNRNTRPALTKHTPVEHQRQGLAANKKRGKGAGR</sequence>
<feature type="region of interest" description="Disordered" evidence="1">
    <location>
        <begin position="91"/>
        <end position="128"/>
    </location>
</feature>
<dbReference type="AlphaFoldDB" id="A0A655CQ83"/>
<feature type="compositionally biased region" description="Basic residues" evidence="1">
    <location>
        <begin position="119"/>
        <end position="128"/>
    </location>
</feature>
<reference evidence="3 4" key="1">
    <citation type="submission" date="2015-03" db="EMBL/GenBank/DDBJ databases">
        <authorList>
            <consortium name="Pathogen Informatics"/>
        </authorList>
    </citation>
    <scope>NUCLEOTIDE SEQUENCE [LARGE SCALE GENOMIC DNA]</scope>
    <source>
        <strain evidence="3 4">A1104</strain>
    </source>
</reference>
<dbReference type="PANTHER" id="PTHR32331:SF0">
    <property type="entry name" value="UPF0313 PROTEIN YGIQ"/>
    <property type="match status" value="1"/>
</dbReference>
<evidence type="ECO:0000313" key="4">
    <source>
        <dbReference type="Proteomes" id="UP000041314"/>
    </source>
</evidence>
<gene>
    <name evidence="3" type="ORF">ERS008198_02236</name>
</gene>
<name>A0A655CQ83_SALET</name>
<protein>
    <submittedName>
        <fullName evidence="3">Putative Fe-S oxidoreductase family 2</fullName>
    </submittedName>
</protein>
<accession>A0A655CQ83</accession>
<dbReference type="InterPro" id="IPR022946">
    <property type="entry name" value="UPF0313"/>
</dbReference>
<dbReference type="Pfam" id="PF11842">
    <property type="entry name" value="DUF3362"/>
    <property type="match status" value="1"/>
</dbReference>
<proteinExistence type="predicted"/>
<organism evidence="3 4">
    <name type="scientific">Salmonella enterica subsp. enterica serovar Bovismorbificans</name>
    <dbReference type="NCBI Taxonomy" id="58097"/>
    <lineage>
        <taxon>Bacteria</taxon>
        <taxon>Pseudomonadati</taxon>
        <taxon>Pseudomonadota</taxon>
        <taxon>Gammaproteobacteria</taxon>
        <taxon>Enterobacterales</taxon>
        <taxon>Enterobacteriaceae</taxon>
        <taxon>Salmonella</taxon>
    </lineage>
</organism>
<dbReference type="InterPro" id="IPR024560">
    <property type="entry name" value="UPF0313_C"/>
</dbReference>
<dbReference type="EMBL" id="CQPA01000014">
    <property type="protein sequence ID" value="CNU22181.1"/>
    <property type="molecule type" value="Genomic_DNA"/>
</dbReference>
<evidence type="ECO:0000259" key="2">
    <source>
        <dbReference type="Pfam" id="PF11842"/>
    </source>
</evidence>
<evidence type="ECO:0000313" key="3">
    <source>
        <dbReference type="EMBL" id="CNU22181.1"/>
    </source>
</evidence>
<evidence type="ECO:0000256" key="1">
    <source>
        <dbReference type="SAM" id="MobiDB-lite"/>
    </source>
</evidence>